<evidence type="ECO:0000313" key="4">
    <source>
        <dbReference type="Proteomes" id="UP001212821"/>
    </source>
</evidence>
<comment type="similarity">
    <text evidence="1">Belongs to the bacterial solute-binding protein 8 family.</text>
</comment>
<dbReference type="SUPFAM" id="SSF53807">
    <property type="entry name" value="Helical backbone' metal receptor"/>
    <property type="match status" value="1"/>
</dbReference>
<name>A0ABY7Q077_9ACTN</name>
<protein>
    <submittedName>
        <fullName evidence="3">Helical backbone metal receptor</fullName>
    </submittedName>
</protein>
<proteinExistence type="inferred from homology"/>
<gene>
    <name evidence="3" type="ORF">O1G21_09325</name>
</gene>
<dbReference type="RefSeq" id="WP_270142419.1">
    <property type="nucleotide sequence ID" value="NZ_CP115450.1"/>
</dbReference>
<keyword evidence="3" id="KW-0675">Receptor</keyword>
<feature type="region of interest" description="Disordered" evidence="2">
    <location>
        <begin position="146"/>
        <end position="174"/>
    </location>
</feature>
<dbReference type="PANTHER" id="PTHR30535:SF35">
    <property type="entry name" value="PERIPLASMIC BINDING PROTEIN"/>
    <property type="match status" value="1"/>
</dbReference>
<dbReference type="Proteomes" id="UP001212821">
    <property type="component" value="Chromosome"/>
</dbReference>
<reference evidence="4" key="1">
    <citation type="submission" date="2022-12" db="EMBL/GenBank/DDBJ databases">
        <authorList>
            <person name="Mo P."/>
        </authorList>
    </citation>
    <scope>NUCLEOTIDE SEQUENCE [LARGE SCALE GENOMIC DNA]</scope>
    <source>
        <strain evidence="4">HUAS 3-15</strain>
    </source>
</reference>
<evidence type="ECO:0000313" key="3">
    <source>
        <dbReference type="EMBL" id="WBP86021.1"/>
    </source>
</evidence>
<dbReference type="Gene3D" id="3.40.50.1980">
    <property type="entry name" value="Nitrogenase molybdenum iron protein domain"/>
    <property type="match status" value="2"/>
</dbReference>
<dbReference type="InterPro" id="IPR050902">
    <property type="entry name" value="ABC_Transporter_SBP"/>
</dbReference>
<sequence length="295" mass="32023">MADPTEARDDLDLPVPLGPHPPRRVVSLVPSLTEAVAATAPGLLVGATNWCSHPADLAVTRIGGTKNPDLPGVLALAPDLVIANDEENRRPDLDALRAAGVPVWATDIRTLDDAFRSLERLLTVACRLPRPYWLDQAEAAWRDVRPAGARPDVPPTSARQDAPPTAARQDVRPAADGPRAIVPIWRRPWMVLGRDTFAGDLLHRLGLRLVHAEHPERYPAVPLPELLASRPELVVLPDEPYRFTAEDGPEAFPGIPVALVSGRHLTWYGPSLVTAPAVLRRAIDHPFVQGARTTS</sequence>
<feature type="compositionally biased region" description="Basic and acidic residues" evidence="2">
    <location>
        <begin position="1"/>
        <end position="11"/>
    </location>
</feature>
<evidence type="ECO:0000256" key="2">
    <source>
        <dbReference type="SAM" id="MobiDB-lite"/>
    </source>
</evidence>
<accession>A0ABY7Q077</accession>
<dbReference type="EMBL" id="CP115450">
    <property type="protein sequence ID" value="WBP86021.1"/>
    <property type="molecule type" value="Genomic_DNA"/>
</dbReference>
<dbReference type="NCBIfam" id="NF038402">
    <property type="entry name" value="TroA_like"/>
    <property type="match status" value="2"/>
</dbReference>
<organism evidence="3 4">
    <name type="scientific">Kitasatospora cathayae</name>
    <dbReference type="NCBI Taxonomy" id="3004092"/>
    <lineage>
        <taxon>Bacteria</taxon>
        <taxon>Bacillati</taxon>
        <taxon>Actinomycetota</taxon>
        <taxon>Actinomycetes</taxon>
        <taxon>Kitasatosporales</taxon>
        <taxon>Streptomycetaceae</taxon>
        <taxon>Kitasatospora</taxon>
    </lineage>
</organism>
<feature type="region of interest" description="Disordered" evidence="2">
    <location>
        <begin position="1"/>
        <end position="20"/>
    </location>
</feature>
<dbReference type="InterPro" id="IPR054828">
    <property type="entry name" value="Vit_B12_bind_prot"/>
</dbReference>
<keyword evidence="4" id="KW-1185">Reference proteome</keyword>
<evidence type="ECO:0000256" key="1">
    <source>
        <dbReference type="ARBA" id="ARBA00008814"/>
    </source>
</evidence>
<dbReference type="PANTHER" id="PTHR30535">
    <property type="entry name" value="VITAMIN B12-BINDING PROTEIN"/>
    <property type="match status" value="1"/>
</dbReference>